<comment type="catalytic activity">
    <reaction evidence="4">
        <text>a secondary aliphatic amine + O2 + H2O = a primary amine + an aldehyde + H2O2</text>
        <dbReference type="Rhea" id="RHEA:26414"/>
        <dbReference type="ChEBI" id="CHEBI:15377"/>
        <dbReference type="ChEBI" id="CHEBI:15379"/>
        <dbReference type="ChEBI" id="CHEBI:16240"/>
        <dbReference type="ChEBI" id="CHEBI:17478"/>
        <dbReference type="ChEBI" id="CHEBI:58855"/>
        <dbReference type="ChEBI" id="CHEBI:65296"/>
        <dbReference type="EC" id="1.4.3.4"/>
    </reaction>
</comment>
<feature type="binding site" evidence="5">
    <location>
        <begin position="65"/>
        <end position="66"/>
    </location>
    <ligand>
        <name>FAD</name>
        <dbReference type="ChEBI" id="CHEBI:57692"/>
    </ligand>
</feature>
<evidence type="ECO:0000256" key="1">
    <source>
        <dbReference type="ARBA" id="ARBA00001974"/>
    </source>
</evidence>
<feature type="binding site" evidence="5">
    <location>
        <position position="270"/>
    </location>
    <ligand>
        <name>FAD</name>
        <dbReference type="ChEBI" id="CHEBI:57692"/>
    </ligand>
</feature>
<feature type="binding site" evidence="5">
    <location>
        <position position="375"/>
    </location>
    <ligand>
        <name>substrate</name>
    </ligand>
</feature>
<evidence type="ECO:0000259" key="8">
    <source>
        <dbReference type="Pfam" id="PF01593"/>
    </source>
</evidence>
<feature type="region of interest" description="Disordered" evidence="7">
    <location>
        <begin position="226"/>
        <end position="246"/>
    </location>
</feature>
<accession>A0A6A6XF17</accession>
<dbReference type="EMBL" id="MU001867">
    <property type="protein sequence ID" value="KAF2795170.1"/>
    <property type="molecule type" value="Genomic_DNA"/>
</dbReference>
<keyword evidence="6" id="KW-0285">Flavoprotein</keyword>
<organism evidence="9 10">
    <name type="scientific">Melanomma pulvis-pyrius CBS 109.77</name>
    <dbReference type="NCBI Taxonomy" id="1314802"/>
    <lineage>
        <taxon>Eukaryota</taxon>
        <taxon>Fungi</taxon>
        <taxon>Dikarya</taxon>
        <taxon>Ascomycota</taxon>
        <taxon>Pezizomycotina</taxon>
        <taxon>Dothideomycetes</taxon>
        <taxon>Pleosporomycetidae</taxon>
        <taxon>Pleosporales</taxon>
        <taxon>Melanommataceae</taxon>
        <taxon>Melanomma</taxon>
    </lineage>
</organism>
<dbReference type="InterPro" id="IPR036188">
    <property type="entry name" value="FAD/NAD-bd_sf"/>
</dbReference>
<proteinExistence type="inferred from homology"/>
<comment type="similarity">
    <text evidence="2 6">Belongs to the flavin monoamine oxidase family.</text>
</comment>
<keyword evidence="6" id="KW-0274">FAD</keyword>
<dbReference type="SUPFAM" id="SSF51905">
    <property type="entry name" value="FAD/NAD(P)-binding domain"/>
    <property type="match status" value="1"/>
</dbReference>
<evidence type="ECO:0000256" key="5">
    <source>
        <dbReference type="PIRSR" id="PIRSR601613-1"/>
    </source>
</evidence>
<dbReference type="PANTHER" id="PTHR43563:SF14">
    <property type="entry name" value="AMINE OXIDASE"/>
    <property type="match status" value="1"/>
</dbReference>
<dbReference type="GO" id="GO:0097621">
    <property type="term" value="F:monoamine oxidase activity"/>
    <property type="evidence" value="ECO:0007669"/>
    <property type="project" value="UniProtKB-EC"/>
</dbReference>
<reference evidence="9" key="1">
    <citation type="journal article" date="2020" name="Stud. Mycol.">
        <title>101 Dothideomycetes genomes: a test case for predicting lifestyles and emergence of pathogens.</title>
        <authorList>
            <person name="Haridas S."/>
            <person name="Albert R."/>
            <person name="Binder M."/>
            <person name="Bloem J."/>
            <person name="Labutti K."/>
            <person name="Salamov A."/>
            <person name="Andreopoulos B."/>
            <person name="Baker S."/>
            <person name="Barry K."/>
            <person name="Bills G."/>
            <person name="Bluhm B."/>
            <person name="Cannon C."/>
            <person name="Castanera R."/>
            <person name="Culley D."/>
            <person name="Daum C."/>
            <person name="Ezra D."/>
            <person name="Gonzalez J."/>
            <person name="Henrissat B."/>
            <person name="Kuo A."/>
            <person name="Liang C."/>
            <person name="Lipzen A."/>
            <person name="Lutzoni F."/>
            <person name="Magnuson J."/>
            <person name="Mondo S."/>
            <person name="Nolan M."/>
            <person name="Ohm R."/>
            <person name="Pangilinan J."/>
            <person name="Park H.-J."/>
            <person name="Ramirez L."/>
            <person name="Alfaro M."/>
            <person name="Sun H."/>
            <person name="Tritt A."/>
            <person name="Yoshinaga Y."/>
            <person name="Zwiers L.-H."/>
            <person name="Turgeon B."/>
            <person name="Goodwin S."/>
            <person name="Spatafora J."/>
            <person name="Crous P."/>
            <person name="Grigoriev I."/>
        </authorList>
    </citation>
    <scope>NUCLEOTIDE SEQUENCE</scope>
    <source>
        <strain evidence="9">CBS 109.77</strain>
    </source>
</reference>
<protein>
    <recommendedName>
        <fullName evidence="6">Amine oxidase</fullName>
        <ecNumber evidence="6">1.4.3.-</ecNumber>
    </recommendedName>
</protein>
<dbReference type="Pfam" id="PF01593">
    <property type="entry name" value="Amino_oxidase"/>
    <property type="match status" value="1"/>
</dbReference>
<dbReference type="OrthoDB" id="5046242at2759"/>
<dbReference type="InterPro" id="IPR001613">
    <property type="entry name" value="Flavin_amine_oxidase"/>
</dbReference>
<dbReference type="SUPFAM" id="SSF54373">
    <property type="entry name" value="FAD-linked reductases, C-terminal domain"/>
    <property type="match status" value="1"/>
</dbReference>
<dbReference type="PANTHER" id="PTHR43563">
    <property type="entry name" value="AMINE OXIDASE"/>
    <property type="match status" value="1"/>
</dbReference>
<evidence type="ECO:0000313" key="10">
    <source>
        <dbReference type="Proteomes" id="UP000799757"/>
    </source>
</evidence>
<keyword evidence="3 6" id="KW-0560">Oxidoreductase</keyword>
<feature type="compositionally biased region" description="Polar residues" evidence="7">
    <location>
        <begin position="226"/>
        <end position="241"/>
    </location>
</feature>
<evidence type="ECO:0000256" key="4">
    <source>
        <dbReference type="ARBA" id="ARBA00048448"/>
    </source>
</evidence>
<dbReference type="AlphaFoldDB" id="A0A6A6XF17"/>
<feature type="domain" description="Amine oxidase" evidence="8">
    <location>
        <begin position="45"/>
        <end position="482"/>
    </location>
</feature>
<dbReference type="PRINTS" id="PR00757">
    <property type="entry name" value="AMINEOXDASEF"/>
</dbReference>
<evidence type="ECO:0000313" key="9">
    <source>
        <dbReference type="EMBL" id="KAF2795170.1"/>
    </source>
</evidence>
<dbReference type="EC" id="1.4.3.-" evidence="6"/>
<dbReference type="Gene3D" id="3.50.50.60">
    <property type="entry name" value="FAD/NAD(P)-binding domain"/>
    <property type="match status" value="1"/>
</dbReference>
<comment type="cofactor">
    <cofactor evidence="1 6">
        <name>FAD</name>
        <dbReference type="ChEBI" id="CHEBI:57692"/>
    </cofactor>
</comment>
<feature type="binding site" evidence="5">
    <location>
        <position position="458"/>
    </location>
    <ligand>
        <name>FAD</name>
        <dbReference type="ChEBI" id="CHEBI:57692"/>
    </ligand>
</feature>
<sequence length="485" mass="51769">MGLTIASSLKFCLQVIGASWFVFPTFVFSVAIPESVDVVVVGAGLAGLTAAKDLLAGGKSVLILEARNRVGGKILNRPLKNGGVTEVGAEFVGPTQDKELGLKTFTTYNEGSNILYRSNSRTEYVSDPPLGVPPVDLLALQQVAAAQAQLDAWAGEINVTAPWMHPKAKDWDNITFAQYIALSAFFPDAKFLLDIVSKTLFAAESKEISLFYVIQYIASAGNETTKGSLSRLTSTPGGSQESRVEGGTGLIPQRLAEKVGLNRIAFNAAVACITKTAAGYEIKSKAGTIKAKKIILALSPPLINKIAFSPALPFARQQLNGLTKMGSIGKGIAVYDSPFWRASKLNAQVISDKGTTRATFDNTPVDASYGALMGFILGDQMRAFDAKSEAEIQTAIVSDYVRYFGDKAAKPTEFIVQRWDLEGFSLGAPVAVAPPRVLSIYGPALRKPVGGIHFAGTETADYWVGYMDGAIRSGQRVAKEILALL</sequence>
<evidence type="ECO:0000256" key="7">
    <source>
        <dbReference type="SAM" id="MobiDB-lite"/>
    </source>
</evidence>
<keyword evidence="10" id="KW-1185">Reference proteome</keyword>
<evidence type="ECO:0000256" key="3">
    <source>
        <dbReference type="ARBA" id="ARBA00023002"/>
    </source>
</evidence>
<name>A0A6A6XF17_9PLEO</name>
<dbReference type="InterPro" id="IPR050703">
    <property type="entry name" value="Flavin_MAO"/>
</dbReference>
<dbReference type="Proteomes" id="UP000799757">
    <property type="component" value="Unassembled WGS sequence"/>
</dbReference>
<gene>
    <name evidence="9" type="ORF">K505DRAFT_416641</name>
</gene>
<evidence type="ECO:0000256" key="6">
    <source>
        <dbReference type="RuleBase" id="RU362067"/>
    </source>
</evidence>
<dbReference type="InterPro" id="IPR002937">
    <property type="entry name" value="Amino_oxidase"/>
</dbReference>
<evidence type="ECO:0000256" key="2">
    <source>
        <dbReference type="ARBA" id="ARBA00005995"/>
    </source>
</evidence>